<dbReference type="GO" id="GO:0005770">
    <property type="term" value="C:late endosome"/>
    <property type="evidence" value="ECO:0007669"/>
    <property type="project" value="TreeGrafter"/>
</dbReference>
<dbReference type="GO" id="GO:0004869">
    <property type="term" value="F:cysteine-type endopeptidase inhibitor activity"/>
    <property type="evidence" value="ECO:0007669"/>
    <property type="project" value="InterPro"/>
</dbReference>
<keyword evidence="5" id="KW-1185">Reference proteome</keyword>
<dbReference type="GO" id="GO:0005783">
    <property type="term" value="C:endoplasmic reticulum"/>
    <property type="evidence" value="ECO:0007669"/>
    <property type="project" value="TreeGrafter"/>
</dbReference>
<dbReference type="CDD" id="cd00042">
    <property type="entry name" value="CY"/>
    <property type="match status" value="1"/>
</dbReference>
<dbReference type="InterPro" id="IPR046350">
    <property type="entry name" value="Cystatin_sf"/>
</dbReference>
<dbReference type="SMART" id="SM00043">
    <property type="entry name" value="CY"/>
    <property type="match status" value="1"/>
</dbReference>
<evidence type="ECO:0000256" key="2">
    <source>
        <dbReference type="ARBA" id="ARBA00023157"/>
    </source>
</evidence>
<dbReference type="FunFam" id="3.10.450.10:FF:000004">
    <property type="entry name" value="Cystatin C"/>
    <property type="match status" value="1"/>
</dbReference>
<dbReference type="PANTHER" id="PTHR47141">
    <property type="entry name" value="CYSTATIN-F"/>
    <property type="match status" value="1"/>
</dbReference>
<dbReference type="GO" id="GO:0005794">
    <property type="term" value="C:Golgi apparatus"/>
    <property type="evidence" value="ECO:0007669"/>
    <property type="project" value="TreeGrafter"/>
</dbReference>
<dbReference type="GO" id="GO:1903979">
    <property type="term" value="P:negative regulation of microglial cell activation"/>
    <property type="evidence" value="ECO:0007669"/>
    <property type="project" value="TreeGrafter"/>
</dbReference>
<evidence type="ECO:0000313" key="5">
    <source>
        <dbReference type="Proteomes" id="UP000504627"/>
    </source>
</evidence>
<dbReference type="InterPro" id="IPR000010">
    <property type="entry name" value="Cystatin_dom"/>
</dbReference>
<evidence type="ECO:0000313" key="6">
    <source>
        <dbReference type="RefSeq" id="XP_027598654.1"/>
    </source>
</evidence>
<sequence>MQGWCCYHQARALWLGFDVCGHQQEADDLRQSCDDSGGFRVIFFFPPQPIRAFTEAYLLQQEVGQSLPCLPGSYEVVEMAANFIYSCIVLCCLTIWSFNRTSCDIHVPPPHSTMKPGSPIPANINSPGVRKAARFGVYRYNNGSNDLFLFKDSRINKAMVQIVRGLKYMLHVEIKRTVCEKREHSSLDSCHFQREKNLQQTLRCYFEVWITPWLQKVHVPVVHCHQQLSP</sequence>
<comment type="similarity">
    <text evidence="1">Belongs to the cystatin family.</text>
</comment>
<protein>
    <recommendedName>
        <fullName evidence="3">Egg-white cystatin</fullName>
    </recommendedName>
</protein>
<dbReference type="RefSeq" id="XP_027598654.1">
    <property type="nucleotide sequence ID" value="XM_027742853.2"/>
</dbReference>
<dbReference type="GO" id="GO:0005764">
    <property type="term" value="C:lysosome"/>
    <property type="evidence" value="ECO:0007669"/>
    <property type="project" value="TreeGrafter"/>
</dbReference>
<dbReference type="SUPFAM" id="SSF54403">
    <property type="entry name" value="Cystatin/monellin"/>
    <property type="match status" value="1"/>
</dbReference>
<dbReference type="GO" id="GO:0006955">
    <property type="term" value="P:immune response"/>
    <property type="evidence" value="ECO:0007669"/>
    <property type="project" value="InterPro"/>
</dbReference>
<dbReference type="InterPro" id="IPR042886">
    <property type="entry name" value="Cystatin-F"/>
</dbReference>
<dbReference type="Proteomes" id="UP000504627">
    <property type="component" value="Unplaced"/>
</dbReference>
<proteinExistence type="inferred from homology"/>
<gene>
    <name evidence="6" type="primary">CST7</name>
</gene>
<accession>A0A6J2IFI4</accession>
<dbReference type="GO" id="GO:0031643">
    <property type="term" value="P:positive regulation of myelination"/>
    <property type="evidence" value="ECO:0007669"/>
    <property type="project" value="TreeGrafter"/>
</dbReference>
<dbReference type="PANTHER" id="PTHR47141:SF1">
    <property type="entry name" value="CYSTATIN-F"/>
    <property type="match status" value="1"/>
</dbReference>
<dbReference type="Pfam" id="PF00031">
    <property type="entry name" value="Cystatin"/>
    <property type="match status" value="1"/>
</dbReference>
<dbReference type="InParanoid" id="A0A6J2IFI4"/>
<evidence type="ECO:0000259" key="4">
    <source>
        <dbReference type="SMART" id="SM00043"/>
    </source>
</evidence>
<dbReference type="GeneID" id="113999439"/>
<feature type="domain" description="Cystatin" evidence="4">
    <location>
        <begin position="114"/>
        <end position="225"/>
    </location>
</feature>
<evidence type="ECO:0000256" key="3">
    <source>
        <dbReference type="ARBA" id="ARBA00078073"/>
    </source>
</evidence>
<evidence type="ECO:0000256" key="1">
    <source>
        <dbReference type="ARBA" id="ARBA00009403"/>
    </source>
</evidence>
<reference evidence="6" key="1">
    <citation type="submission" date="2025-08" db="UniProtKB">
        <authorList>
            <consortium name="RefSeq"/>
        </authorList>
    </citation>
    <scope>IDENTIFICATION</scope>
    <source>
        <tissue evidence="6">Muscle</tissue>
    </source>
</reference>
<keyword evidence="2" id="KW-1015">Disulfide bond</keyword>
<dbReference type="CTD" id="8530"/>
<name>A0A6J2IFI4_9PASS</name>
<organism evidence="5 6">
    <name type="scientific">Pipra filicauda</name>
    <name type="common">Wire-tailed manakin</name>
    <dbReference type="NCBI Taxonomy" id="649802"/>
    <lineage>
        <taxon>Eukaryota</taxon>
        <taxon>Metazoa</taxon>
        <taxon>Chordata</taxon>
        <taxon>Craniata</taxon>
        <taxon>Vertebrata</taxon>
        <taxon>Euteleostomi</taxon>
        <taxon>Archelosauria</taxon>
        <taxon>Archosauria</taxon>
        <taxon>Dinosauria</taxon>
        <taxon>Saurischia</taxon>
        <taxon>Theropoda</taxon>
        <taxon>Coelurosauria</taxon>
        <taxon>Aves</taxon>
        <taxon>Neognathae</taxon>
        <taxon>Neoaves</taxon>
        <taxon>Telluraves</taxon>
        <taxon>Australaves</taxon>
        <taxon>Passeriformes</taxon>
        <taxon>Pipridae</taxon>
        <taxon>Pipra</taxon>
    </lineage>
</organism>
<dbReference type="Gene3D" id="3.10.450.10">
    <property type="match status" value="1"/>
</dbReference>
<dbReference type="AlphaFoldDB" id="A0A6J2IFI4"/>
<dbReference type="GO" id="GO:0005615">
    <property type="term" value="C:extracellular space"/>
    <property type="evidence" value="ECO:0007669"/>
    <property type="project" value="TreeGrafter"/>
</dbReference>